<evidence type="ECO:0000313" key="2">
    <source>
        <dbReference type="Proteomes" id="UP000181901"/>
    </source>
</evidence>
<dbReference type="Proteomes" id="UP000181901">
    <property type="component" value="Unassembled WGS sequence"/>
</dbReference>
<proteinExistence type="predicted"/>
<dbReference type="EMBL" id="LKAQ01000004">
    <property type="protein sequence ID" value="OIQ49514.1"/>
    <property type="molecule type" value="Genomic_DNA"/>
</dbReference>
<dbReference type="RefSeq" id="WP_165610796.1">
    <property type="nucleotide sequence ID" value="NZ_LKAQ01000004.1"/>
</dbReference>
<protein>
    <submittedName>
        <fullName evidence="1">Uncharacterized protein</fullName>
    </submittedName>
</protein>
<organism evidence="1 2">
    <name type="scientific">Pseudodesulfovibrio hydrargyri</name>
    <dbReference type="NCBI Taxonomy" id="2125990"/>
    <lineage>
        <taxon>Bacteria</taxon>
        <taxon>Pseudomonadati</taxon>
        <taxon>Thermodesulfobacteriota</taxon>
        <taxon>Desulfovibrionia</taxon>
        <taxon>Desulfovibrionales</taxon>
        <taxon>Desulfovibrionaceae</taxon>
    </lineage>
</organism>
<accession>A0A1J5MU43</accession>
<keyword evidence="2" id="KW-1185">Reference proteome</keyword>
<gene>
    <name evidence="1" type="ORF">BerOc1_01439</name>
</gene>
<evidence type="ECO:0000313" key="1">
    <source>
        <dbReference type="EMBL" id="OIQ49514.1"/>
    </source>
</evidence>
<reference evidence="1 2" key="1">
    <citation type="submission" date="2015-09" db="EMBL/GenBank/DDBJ databases">
        <title>Genome of Desulfovibrio dechloracetivorans BerOc1, a mercury methylating strain isolated from highly hydrocarbons and metals contaminated coastal sediments.</title>
        <authorList>
            <person name="Goni Urriza M."/>
            <person name="Gassie C."/>
            <person name="Bouchez O."/>
            <person name="Klopp C."/>
            <person name="Ranchou-Peyruse A."/>
            <person name="Remy G."/>
        </authorList>
    </citation>
    <scope>NUCLEOTIDE SEQUENCE [LARGE SCALE GENOMIC DNA]</scope>
    <source>
        <strain evidence="1 2">BerOc1</strain>
    </source>
</reference>
<name>A0A1J5MU43_9BACT</name>
<comment type="caution">
    <text evidence="1">The sequence shown here is derived from an EMBL/GenBank/DDBJ whole genome shotgun (WGS) entry which is preliminary data.</text>
</comment>
<dbReference type="AlphaFoldDB" id="A0A1J5MU43"/>
<sequence length="57" mass="6468">MLVHVDDAKFLFCPLLMTHDDKMKMCQVAQCMMWRWVDREKGTGYCGMAGRPAGAEG</sequence>